<feature type="compositionally biased region" description="Basic and acidic residues" evidence="5">
    <location>
        <begin position="237"/>
        <end position="247"/>
    </location>
</feature>
<dbReference type="OrthoDB" id="9806226at2"/>
<dbReference type="Pfam" id="PF04079">
    <property type="entry name" value="SMC_ScpB"/>
    <property type="match status" value="1"/>
</dbReference>
<name>A0A8B2NWB6_9HYPH</name>
<evidence type="ECO:0000313" key="7">
    <source>
        <dbReference type="Proteomes" id="UP000249590"/>
    </source>
</evidence>
<dbReference type="InterPro" id="IPR036390">
    <property type="entry name" value="WH_DNA-bd_sf"/>
</dbReference>
<accession>A0A8B2NWB6</accession>
<comment type="caution">
    <text evidence="6">The sequence shown here is derived from an EMBL/GenBank/DDBJ whole genome shotgun (WGS) entry which is preliminary data.</text>
</comment>
<dbReference type="EMBL" id="QHHQ01000003">
    <property type="protein sequence ID" value="RAI00641.1"/>
    <property type="molecule type" value="Genomic_DNA"/>
</dbReference>
<dbReference type="Gene3D" id="1.10.10.10">
    <property type="entry name" value="Winged helix-like DNA-binding domain superfamily/Winged helix DNA-binding domain"/>
    <property type="match status" value="2"/>
</dbReference>
<evidence type="ECO:0000256" key="3">
    <source>
        <dbReference type="ARBA" id="ARBA00022829"/>
    </source>
</evidence>
<evidence type="ECO:0000256" key="2">
    <source>
        <dbReference type="ARBA" id="ARBA00022618"/>
    </source>
</evidence>
<dbReference type="GO" id="GO:0051304">
    <property type="term" value="P:chromosome separation"/>
    <property type="evidence" value="ECO:0007669"/>
    <property type="project" value="InterPro"/>
</dbReference>
<protein>
    <submittedName>
        <fullName evidence="6">SMC-Scp complex subunit ScpB</fullName>
    </submittedName>
</protein>
<keyword evidence="3" id="KW-0159">Chromosome partition</keyword>
<dbReference type="RefSeq" id="WP_111346757.1">
    <property type="nucleotide sequence ID" value="NZ_QHHQ01000003.1"/>
</dbReference>
<keyword evidence="4" id="KW-0131">Cell cycle</keyword>
<feature type="compositionally biased region" description="Acidic residues" evidence="5">
    <location>
        <begin position="200"/>
        <end position="226"/>
    </location>
</feature>
<dbReference type="Proteomes" id="UP000249590">
    <property type="component" value="Unassembled WGS sequence"/>
</dbReference>
<dbReference type="AlphaFoldDB" id="A0A8B2NWB6"/>
<organism evidence="6 7">
    <name type="scientific">Acuticoccus sediminis</name>
    <dbReference type="NCBI Taxonomy" id="2184697"/>
    <lineage>
        <taxon>Bacteria</taxon>
        <taxon>Pseudomonadati</taxon>
        <taxon>Pseudomonadota</taxon>
        <taxon>Alphaproteobacteria</taxon>
        <taxon>Hyphomicrobiales</taxon>
        <taxon>Amorphaceae</taxon>
        <taxon>Acuticoccus</taxon>
    </lineage>
</organism>
<dbReference type="GO" id="GO:0051301">
    <property type="term" value="P:cell division"/>
    <property type="evidence" value="ECO:0007669"/>
    <property type="project" value="UniProtKB-KW"/>
</dbReference>
<dbReference type="InterPro" id="IPR005234">
    <property type="entry name" value="ScpB_csome_segregation"/>
</dbReference>
<evidence type="ECO:0000256" key="4">
    <source>
        <dbReference type="ARBA" id="ARBA00023306"/>
    </source>
</evidence>
<keyword evidence="2" id="KW-0132">Cell division</keyword>
<evidence type="ECO:0000313" key="6">
    <source>
        <dbReference type="EMBL" id="RAI00641.1"/>
    </source>
</evidence>
<proteinExistence type="predicted"/>
<dbReference type="PANTHER" id="PTHR34298:SF2">
    <property type="entry name" value="SEGREGATION AND CONDENSATION PROTEIN B"/>
    <property type="match status" value="1"/>
</dbReference>
<feature type="region of interest" description="Disordered" evidence="5">
    <location>
        <begin position="177"/>
        <end position="247"/>
    </location>
</feature>
<keyword evidence="1" id="KW-0963">Cytoplasm</keyword>
<dbReference type="NCBIfam" id="TIGR00281">
    <property type="entry name" value="SMC-Scp complex subunit ScpB"/>
    <property type="match status" value="1"/>
</dbReference>
<dbReference type="InterPro" id="IPR036388">
    <property type="entry name" value="WH-like_DNA-bd_sf"/>
</dbReference>
<evidence type="ECO:0000256" key="5">
    <source>
        <dbReference type="SAM" id="MobiDB-lite"/>
    </source>
</evidence>
<dbReference type="SUPFAM" id="SSF46785">
    <property type="entry name" value="Winged helix' DNA-binding domain"/>
    <property type="match status" value="2"/>
</dbReference>
<evidence type="ECO:0000256" key="1">
    <source>
        <dbReference type="ARBA" id="ARBA00022490"/>
    </source>
</evidence>
<sequence length="247" mass="26471">MAEPVRLFADAGHSETIRALEAILFAAATPMSEAALLERLPEENDIRASLRQLQTIYANRGVNLVEVADGWAFRTAPDLAHLLAAERTTERRLSRAAMETLAIIAYHQPVTRAEIEEVRGVAVAKGTLDILLESGWVRMRGRRRVPGRPVTFGTTPGFLDAFSLASITDLPGLDDLQGSGLLEGTPPSGFTVPVPRDDDRLDDDEDPLEDEGMDPGDGDLGEDGAEAGETSDGGEGGSDRTKADHDA</sequence>
<reference evidence="6 7" key="1">
    <citation type="submission" date="2018-05" db="EMBL/GenBank/DDBJ databases">
        <title>Acuticoccus sediminis sp. nov., isolated from deep-sea sediment of Indian Ocean.</title>
        <authorList>
            <person name="Liu X."/>
            <person name="Lai Q."/>
            <person name="Du Y."/>
            <person name="Sun F."/>
            <person name="Zhang X."/>
            <person name="Wang S."/>
            <person name="Shao Z."/>
        </authorList>
    </citation>
    <scope>NUCLEOTIDE SEQUENCE [LARGE SCALE GENOMIC DNA]</scope>
    <source>
        <strain evidence="6 7">PTG4-2</strain>
    </source>
</reference>
<keyword evidence="7" id="KW-1185">Reference proteome</keyword>
<dbReference type="PANTHER" id="PTHR34298">
    <property type="entry name" value="SEGREGATION AND CONDENSATION PROTEIN B"/>
    <property type="match status" value="1"/>
</dbReference>
<gene>
    <name evidence="6" type="primary">scpB</name>
    <name evidence="6" type="ORF">DLJ53_15400</name>
</gene>